<feature type="domain" description="F-box" evidence="1">
    <location>
        <begin position="59"/>
        <end position="110"/>
    </location>
</feature>
<proteinExistence type="predicted"/>
<dbReference type="SUPFAM" id="SSF81383">
    <property type="entry name" value="F-box domain"/>
    <property type="match status" value="1"/>
</dbReference>
<dbReference type="Gene3D" id="1.20.1280.50">
    <property type="match status" value="1"/>
</dbReference>
<protein>
    <recommendedName>
        <fullName evidence="1">F-box domain-containing protein</fullName>
    </recommendedName>
</protein>
<gene>
    <name evidence="2" type="ORF">FB45DRAFT_702388</name>
</gene>
<evidence type="ECO:0000313" key="2">
    <source>
        <dbReference type="EMBL" id="KAJ7607852.1"/>
    </source>
</evidence>
<name>A0AAD7F9Z0_9AGAR</name>
<organism evidence="2 3">
    <name type="scientific">Roridomyces roridus</name>
    <dbReference type="NCBI Taxonomy" id="1738132"/>
    <lineage>
        <taxon>Eukaryota</taxon>
        <taxon>Fungi</taxon>
        <taxon>Dikarya</taxon>
        <taxon>Basidiomycota</taxon>
        <taxon>Agaricomycotina</taxon>
        <taxon>Agaricomycetes</taxon>
        <taxon>Agaricomycetidae</taxon>
        <taxon>Agaricales</taxon>
        <taxon>Marasmiineae</taxon>
        <taxon>Mycenaceae</taxon>
        <taxon>Roridomyces</taxon>
    </lineage>
</organism>
<dbReference type="Proteomes" id="UP001221142">
    <property type="component" value="Unassembled WGS sequence"/>
</dbReference>
<feature type="non-terminal residue" evidence="2">
    <location>
        <position position="1"/>
    </location>
</feature>
<dbReference type="AlphaFoldDB" id="A0AAD7F9Z0"/>
<dbReference type="EMBL" id="JARKIF010000047">
    <property type="protein sequence ID" value="KAJ7607852.1"/>
    <property type="molecule type" value="Genomic_DNA"/>
</dbReference>
<dbReference type="InterPro" id="IPR036047">
    <property type="entry name" value="F-box-like_dom_sf"/>
</dbReference>
<dbReference type="Pfam" id="PF12937">
    <property type="entry name" value="F-box-like"/>
    <property type="match status" value="1"/>
</dbReference>
<evidence type="ECO:0000313" key="3">
    <source>
        <dbReference type="Proteomes" id="UP001221142"/>
    </source>
</evidence>
<evidence type="ECO:0000259" key="1">
    <source>
        <dbReference type="Pfam" id="PF12937"/>
    </source>
</evidence>
<sequence>PQESETPLIHSFMAELDGRLASFDVEILRVREQLARLEDGRTVLLDLRRRTKPILSSIRRIPPEILAEIFKAAGTSRSRFILANTLWVLTHVCSRWRAIATSTPSLWSSIH</sequence>
<reference evidence="2" key="1">
    <citation type="submission" date="2023-03" db="EMBL/GenBank/DDBJ databases">
        <title>Massive genome expansion in bonnet fungi (Mycena s.s.) driven by repeated elements and novel gene families across ecological guilds.</title>
        <authorList>
            <consortium name="Lawrence Berkeley National Laboratory"/>
            <person name="Harder C.B."/>
            <person name="Miyauchi S."/>
            <person name="Viragh M."/>
            <person name="Kuo A."/>
            <person name="Thoen E."/>
            <person name="Andreopoulos B."/>
            <person name="Lu D."/>
            <person name="Skrede I."/>
            <person name="Drula E."/>
            <person name="Henrissat B."/>
            <person name="Morin E."/>
            <person name="Kohler A."/>
            <person name="Barry K."/>
            <person name="LaButti K."/>
            <person name="Morin E."/>
            <person name="Salamov A."/>
            <person name="Lipzen A."/>
            <person name="Mereny Z."/>
            <person name="Hegedus B."/>
            <person name="Baldrian P."/>
            <person name="Stursova M."/>
            <person name="Weitz H."/>
            <person name="Taylor A."/>
            <person name="Grigoriev I.V."/>
            <person name="Nagy L.G."/>
            <person name="Martin F."/>
            <person name="Kauserud H."/>
        </authorList>
    </citation>
    <scope>NUCLEOTIDE SEQUENCE</scope>
    <source>
        <strain evidence="2">9284</strain>
    </source>
</reference>
<comment type="caution">
    <text evidence="2">The sequence shown here is derived from an EMBL/GenBank/DDBJ whole genome shotgun (WGS) entry which is preliminary data.</text>
</comment>
<feature type="non-terminal residue" evidence="2">
    <location>
        <position position="111"/>
    </location>
</feature>
<dbReference type="InterPro" id="IPR001810">
    <property type="entry name" value="F-box_dom"/>
</dbReference>
<accession>A0AAD7F9Z0</accession>
<keyword evidence="3" id="KW-1185">Reference proteome</keyword>